<dbReference type="EMBL" id="PKPP01000342">
    <property type="protein sequence ID" value="PWA93986.1"/>
    <property type="molecule type" value="Genomic_DNA"/>
</dbReference>
<dbReference type="PANTHER" id="PTHR11654">
    <property type="entry name" value="OLIGOPEPTIDE TRANSPORTER-RELATED"/>
    <property type="match status" value="1"/>
</dbReference>
<keyword evidence="4 7" id="KW-1133">Transmembrane helix</keyword>
<evidence type="ECO:0000256" key="5">
    <source>
        <dbReference type="ARBA" id="ARBA00023136"/>
    </source>
</evidence>
<evidence type="ECO:0000313" key="9">
    <source>
        <dbReference type="Proteomes" id="UP000245207"/>
    </source>
</evidence>
<dbReference type="STRING" id="35608.A0A2U1Q7J7"/>
<proteinExistence type="inferred from homology"/>
<dbReference type="GO" id="GO:0016020">
    <property type="term" value="C:membrane"/>
    <property type="evidence" value="ECO:0007669"/>
    <property type="project" value="UniProtKB-SubCell"/>
</dbReference>
<dbReference type="InterPro" id="IPR036259">
    <property type="entry name" value="MFS_trans_sf"/>
</dbReference>
<dbReference type="Pfam" id="PF00854">
    <property type="entry name" value="PTR2"/>
    <property type="match status" value="1"/>
</dbReference>
<evidence type="ECO:0000256" key="7">
    <source>
        <dbReference type="SAM" id="Phobius"/>
    </source>
</evidence>
<dbReference type="OrthoDB" id="8904098at2759"/>
<dbReference type="Gene3D" id="1.20.1250.20">
    <property type="entry name" value="MFS general substrate transporter like domains"/>
    <property type="match status" value="1"/>
</dbReference>
<sequence length="218" mass="25058">MEEMRIKGKNHNKKFQWWCHHNAVHLWVPPIRVLPIRVLPSPIDAFSIWVTTIGGFNNRSCLSFSDQTPVTTVYVFDLFNEQLNLVRTNLMKRAINKRLAHGNSYTGYYFCIRVSNLVAVTVIVYIQDNIGWGWGLGIPSIAMAVSIFWFIFGYPLYQNIYPLGSPFTRSVQVCVAAYGKRKLHMVSDPILLYDNDELDTSISASRKLLHTKQMKKVS</sequence>
<dbReference type="Proteomes" id="UP000245207">
    <property type="component" value="Unassembled WGS sequence"/>
</dbReference>
<dbReference type="AlphaFoldDB" id="A0A2U1Q7J7"/>
<feature type="transmembrane region" description="Helical" evidence="7">
    <location>
        <begin position="107"/>
        <end position="126"/>
    </location>
</feature>
<dbReference type="GO" id="GO:0022857">
    <property type="term" value="F:transmembrane transporter activity"/>
    <property type="evidence" value="ECO:0007669"/>
    <property type="project" value="InterPro"/>
</dbReference>
<evidence type="ECO:0000256" key="1">
    <source>
        <dbReference type="ARBA" id="ARBA00004141"/>
    </source>
</evidence>
<accession>A0A2U1Q7J7</accession>
<keyword evidence="5 7" id="KW-0472">Membrane</keyword>
<comment type="subcellular location">
    <subcellularLocation>
        <location evidence="1">Membrane</location>
        <topology evidence="1">Multi-pass membrane protein</topology>
    </subcellularLocation>
</comment>
<comment type="caution">
    <text evidence="8">The sequence shown here is derived from an EMBL/GenBank/DDBJ whole genome shotgun (WGS) entry which is preliminary data.</text>
</comment>
<evidence type="ECO:0000256" key="2">
    <source>
        <dbReference type="ARBA" id="ARBA00005982"/>
    </source>
</evidence>
<organism evidence="8 9">
    <name type="scientific">Artemisia annua</name>
    <name type="common">Sweet wormwood</name>
    <dbReference type="NCBI Taxonomy" id="35608"/>
    <lineage>
        <taxon>Eukaryota</taxon>
        <taxon>Viridiplantae</taxon>
        <taxon>Streptophyta</taxon>
        <taxon>Embryophyta</taxon>
        <taxon>Tracheophyta</taxon>
        <taxon>Spermatophyta</taxon>
        <taxon>Magnoliopsida</taxon>
        <taxon>eudicotyledons</taxon>
        <taxon>Gunneridae</taxon>
        <taxon>Pentapetalae</taxon>
        <taxon>asterids</taxon>
        <taxon>campanulids</taxon>
        <taxon>Asterales</taxon>
        <taxon>Asteraceae</taxon>
        <taxon>Asteroideae</taxon>
        <taxon>Anthemideae</taxon>
        <taxon>Artemisiinae</taxon>
        <taxon>Artemisia</taxon>
    </lineage>
</organism>
<comment type="similarity">
    <text evidence="6">Belongs to the major facilitator superfamily. Phosphate:H(+) symporter (TC 2.A.1.9) family.</text>
</comment>
<feature type="transmembrane region" description="Helical" evidence="7">
    <location>
        <begin position="132"/>
        <end position="152"/>
    </location>
</feature>
<evidence type="ECO:0000313" key="8">
    <source>
        <dbReference type="EMBL" id="PWA93986.1"/>
    </source>
</evidence>
<evidence type="ECO:0000256" key="4">
    <source>
        <dbReference type="ARBA" id="ARBA00022989"/>
    </source>
</evidence>
<reference evidence="8 9" key="1">
    <citation type="journal article" date="2018" name="Mol. Plant">
        <title>The genome of Artemisia annua provides insight into the evolution of Asteraceae family and artemisinin biosynthesis.</title>
        <authorList>
            <person name="Shen Q."/>
            <person name="Zhang L."/>
            <person name="Liao Z."/>
            <person name="Wang S."/>
            <person name="Yan T."/>
            <person name="Shi P."/>
            <person name="Liu M."/>
            <person name="Fu X."/>
            <person name="Pan Q."/>
            <person name="Wang Y."/>
            <person name="Lv Z."/>
            <person name="Lu X."/>
            <person name="Zhang F."/>
            <person name="Jiang W."/>
            <person name="Ma Y."/>
            <person name="Chen M."/>
            <person name="Hao X."/>
            <person name="Li L."/>
            <person name="Tang Y."/>
            <person name="Lv G."/>
            <person name="Zhou Y."/>
            <person name="Sun X."/>
            <person name="Brodelius P.E."/>
            <person name="Rose J.K.C."/>
            <person name="Tang K."/>
        </authorList>
    </citation>
    <scope>NUCLEOTIDE SEQUENCE [LARGE SCALE GENOMIC DNA]</scope>
    <source>
        <strain evidence="9">cv. Huhao1</strain>
        <tissue evidence="8">Leaf</tissue>
    </source>
</reference>
<comment type="similarity">
    <text evidence="2">Belongs to the major facilitator superfamily. Proton-dependent oligopeptide transporter (POT/PTR) (TC 2.A.17) family.</text>
</comment>
<name>A0A2U1Q7J7_ARTAN</name>
<keyword evidence="9" id="KW-1185">Reference proteome</keyword>
<dbReference type="InterPro" id="IPR000109">
    <property type="entry name" value="POT_fam"/>
</dbReference>
<protein>
    <submittedName>
        <fullName evidence="8">Major facilitator superfamily protein</fullName>
    </submittedName>
</protein>
<evidence type="ECO:0000256" key="3">
    <source>
        <dbReference type="ARBA" id="ARBA00022692"/>
    </source>
</evidence>
<evidence type="ECO:0000256" key="6">
    <source>
        <dbReference type="ARBA" id="ARBA00044504"/>
    </source>
</evidence>
<gene>
    <name evidence="8" type="ORF">CTI12_AA053770</name>
</gene>
<keyword evidence="3 7" id="KW-0812">Transmembrane</keyword>